<proteinExistence type="predicted"/>
<dbReference type="EMBL" id="CP020472">
    <property type="protein sequence ID" value="ARD23304.1"/>
    <property type="molecule type" value="Genomic_DNA"/>
</dbReference>
<dbReference type="PROSITE" id="PS50994">
    <property type="entry name" value="INTEGRASE"/>
    <property type="match status" value="1"/>
</dbReference>
<dbReference type="InterPro" id="IPR012337">
    <property type="entry name" value="RNaseH-like_sf"/>
</dbReference>
<evidence type="ECO:0000313" key="2">
    <source>
        <dbReference type="EMBL" id="ARD23304.1"/>
    </source>
</evidence>
<dbReference type="PANTHER" id="PTHR46889:SF5">
    <property type="entry name" value="INTEGRASE PROTEIN"/>
    <property type="match status" value="1"/>
</dbReference>
<organism evidence="2 3">
    <name type="scientific">Shewanella japonica</name>
    <dbReference type="NCBI Taxonomy" id="93973"/>
    <lineage>
        <taxon>Bacteria</taxon>
        <taxon>Pseudomonadati</taxon>
        <taxon>Pseudomonadota</taxon>
        <taxon>Gammaproteobacteria</taxon>
        <taxon>Alteromonadales</taxon>
        <taxon>Shewanellaceae</taxon>
        <taxon>Shewanella</taxon>
    </lineage>
</organism>
<dbReference type="InterPro" id="IPR050900">
    <property type="entry name" value="Transposase_IS3/IS150/IS904"/>
</dbReference>
<dbReference type="NCBIfam" id="NF033516">
    <property type="entry name" value="transpos_IS3"/>
    <property type="match status" value="1"/>
</dbReference>
<dbReference type="InterPro" id="IPR001584">
    <property type="entry name" value="Integrase_cat-core"/>
</dbReference>
<feature type="domain" description="Integrase catalytic" evidence="1">
    <location>
        <begin position="66"/>
        <end position="238"/>
    </location>
</feature>
<reference evidence="2 3" key="1">
    <citation type="submission" date="2017-03" db="EMBL/GenBank/DDBJ databases">
        <title>Genome sequencing of Shewanella japonica KCTC 22435.</title>
        <authorList>
            <person name="Kim K.M."/>
        </authorList>
    </citation>
    <scope>NUCLEOTIDE SEQUENCE [LARGE SCALE GENOMIC DNA]</scope>
    <source>
        <strain evidence="2 3">KCTC 22435</strain>
    </source>
</reference>
<dbReference type="InterPro" id="IPR048020">
    <property type="entry name" value="Transpos_IS3"/>
</dbReference>
<dbReference type="SUPFAM" id="SSF53098">
    <property type="entry name" value="Ribonuclease H-like"/>
    <property type="match status" value="1"/>
</dbReference>
<dbReference type="Pfam" id="PF00665">
    <property type="entry name" value="rve"/>
    <property type="match status" value="1"/>
</dbReference>
<sequence length="244" mass="28539">MSMVKYWRQFMPRLGTRKLYQLIKPQLVEQGIKLGRDGLFQYLKQRDMLVMPRKNYTKTTNSHHWLRKHPNLLKDKIVERVEEVLVSDITYVKSDEGTHYLSLVTDAYSRKIMGYELSHEMKASDVVKALDMTVKSRQTTGHIIHHSDRGMQYCSEEYQMALAASGMTPSMTDGYDCYQNALAERVNGILKHEFLLYRCRTMEELRALVKESVTIYNELRPHLSLGMKTPNEVHEKASREYQLA</sequence>
<dbReference type="InterPro" id="IPR036397">
    <property type="entry name" value="RNaseH_sf"/>
</dbReference>
<evidence type="ECO:0000313" key="3">
    <source>
        <dbReference type="Proteomes" id="UP000191820"/>
    </source>
</evidence>
<evidence type="ECO:0000259" key="1">
    <source>
        <dbReference type="PROSITE" id="PS50994"/>
    </source>
</evidence>
<name>A0ABM6JLY5_9GAMM</name>
<protein>
    <submittedName>
        <fullName evidence="2">Transposase</fullName>
    </submittedName>
</protein>
<keyword evidence="3" id="KW-1185">Reference proteome</keyword>
<dbReference type="PANTHER" id="PTHR46889">
    <property type="entry name" value="TRANSPOSASE INSF FOR INSERTION SEQUENCE IS3B-RELATED"/>
    <property type="match status" value="1"/>
</dbReference>
<accession>A0ABM6JLY5</accession>
<dbReference type="Proteomes" id="UP000191820">
    <property type="component" value="Chromosome"/>
</dbReference>
<gene>
    <name evidence="2" type="ORF">SJ2017_3027</name>
</gene>
<dbReference type="Gene3D" id="3.30.420.10">
    <property type="entry name" value="Ribonuclease H-like superfamily/Ribonuclease H"/>
    <property type="match status" value="1"/>
</dbReference>